<feature type="region of interest" description="Disordered" evidence="4">
    <location>
        <begin position="426"/>
        <end position="463"/>
    </location>
</feature>
<gene>
    <name evidence="5" type="ORF">BDQ12DRAFT_720651</name>
</gene>
<dbReference type="GO" id="GO:0000149">
    <property type="term" value="F:SNARE binding"/>
    <property type="evidence" value="ECO:0007669"/>
    <property type="project" value="TreeGrafter"/>
</dbReference>
<feature type="compositionally biased region" description="Polar residues" evidence="4">
    <location>
        <begin position="111"/>
        <end position="120"/>
    </location>
</feature>
<dbReference type="Pfam" id="PF10186">
    <property type="entry name" value="ATG14"/>
    <property type="match status" value="1"/>
</dbReference>
<feature type="region of interest" description="Disordered" evidence="4">
    <location>
        <begin position="70"/>
        <end position="140"/>
    </location>
</feature>
<dbReference type="OrthoDB" id="72772at2759"/>
<keyword evidence="3" id="KW-0175">Coiled coil</keyword>
<evidence type="ECO:0000256" key="1">
    <source>
        <dbReference type="ARBA" id="ARBA00009574"/>
    </source>
</evidence>
<dbReference type="PANTHER" id="PTHR15157">
    <property type="entry name" value="UV RADIATION RESISTANCE-ASSOCIATED GENE PROTEIN"/>
    <property type="match status" value="1"/>
</dbReference>
<dbReference type="STRING" id="68775.A0A5C3M898"/>
<dbReference type="AlphaFoldDB" id="A0A5C3M898"/>
<accession>A0A5C3M898</accession>
<protein>
    <recommendedName>
        <fullName evidence="2">Autophagy-related protein 14</fullName>
    </recommendedName>
</protein>
<dbReference type="EMBL" id="ML213595">
    <property type="protein sequence ID" value="TFK40915.1"/>
    <property type="molecule type" value="Genomic_DNA"/>
</dbReference>
<dbReference type="Proteomes" id="UP000308652">
    <property type="component" value="Unassembled WGS sequence"/>
</dbReference>
<reference evidence="5 6" key="1">
    <citation type="journal article" date="2019" name="Nat. Ecol. Evol.">
        <title>Megaphylogeny resolves global patterns of mushroom evolution.</title>
        <authorList>
            <person name="Varga T."/>
            <person name="Krizsan K."/>
            <person name="Foldi C."/>
            <person name="Dima B."/>
            <person name="Sanchez-Garcia M."/>
            <person name="Sanchez-Ramirez S."/>
            <person name="Szollosi G.J."/>
            <person name="Szarkandi J.G."/>
            <person name="Papp V."/>
            <person name="Albert L."/>
            <person name="Andreopoulos W."/>
            <person name="Angelini C."/>
            <person name="Antonin V."/>
            <person name="Barry K.W."/>
            <person name="Bougher N.L."/>
            <person name="Buchanan P."/>
            <person name="Buyck B."/>
            <person name="Bense V."/>
            <person name="Catcheside P."/>
            <person name="Chovatia M."/>
            <person name="Cooper J."/>
            <person name="Damon W."/>
            <person name="Desjardin D."/>
            <person name="Finy P."/>
            <person name="Geml J."/>
            <person name="Haridas S."/>
            <person name="Hughes K."/>
            <person name="Justo A."/>
            <person name="Karasinski D."/>
            <person name="Kautmanova I."/>
            <person name="Kiss B."/>
            <person name="Kocsube S."/>
            <person name="Kotiranta H."/>
            <person name="LaButti K.M."/>
            <person name="Lechner B.E."/>
            <person name="Liimatainen K."/>
            <person name="Lipzen A."/>
            <person name="Lukacs Z."/>
            <person name="Mihaltcheva S."/>
            <person name="Morgado L.N."/>
            <person name="Niskanen T."/>
            <person name="Noordeloos M.E."/>
            <person name="Ohm R.A."/>
            <person name="Ortiz-Santana B."/>
            <person name="Ovrebo C."/>
            <person name="Racz N."/>
            <person name="Riley R."/>
            <person name="Savchenko A."/>
            <person name="Shiryaev A."/>
            <person name="Soop K."/>
            <person name="Spirin V."/>
            <person name="Szebenyi C."/>
            <person name="Tomsovsky M."/>
            <person name="Tulloss R.E."/>
            <person name="Uehling J."/>
            <person name="Grigoriev I.V."/>
            <person name="Vagvolgyi C."/>
            <person name="Papp T."/>
            <person name="Martin F.M."/>
            <person name="Miettinen O."/>
            <person name="Hibbett D.S."/>
            <person name="Nagy L.G."/>
        </authorList>
    </citation>
    <scope>NUCLEOTIDE SEQUENCE [LARGE SCALE GENOMIC DNA]</scope>
    <source>
        <strain evidence="5 6">CBS 166.37</strain>
    </source>
</reference>
<feature type="compositionally biased region" description="Acidic residues" evidence="4">
    <location>
        <begin position="890"/>
        <end position="899"/>
    </location>
</feature>
<dbReference type="InterPro" id="IPR018791">
    <property type="entry name" value="UV_resistance/autophagy_Atg14"/>
</dbReference>
<feature type="compositionally biased region" description="Polar residues" evidence="4">
    <location>
        <begin position="432"/>
        <end position="441"/>
    </location>
</feature>
<dbReference type="PANTHER" id="PTHR15157:SF5">
    <property type="entry name" value="UV RADIATION RESISTANCE-ASSOCIATED GENE PROTEIN"/>
    <property type="match status" value="1"/>
</dbReference>
<feature type="compositionally biased region" description="Polar residues" evidence="4">
    <location>
        <begin position="945"/>
        <end position="957"/>
    </location>
</feature>
<dbReference type="GO" id="GO:0035493">
    <property type="term" value="P:SNARE complex assembly"/>
    <property type="evidence" value="ECO:0007669"/>
    <property type="project" value="TreeGrafter"/>
</dbReference>
<dbReference type="GO" id="GO:0000323">
    <property type="term" value="C:lytic vacuole"/>
    <property type="evidence" value="ECO:0007669"/>
    <property type="project" value="TreeGrafter"/>
</dbReference>
<comment type="similarity">
    <text evidence="1">Belongs to the ATG14 family.</text>
</comment>
<organism evidence="5 6">
    <name type="scientific">Crucibulum laeve</name>
    <dbReference type="NCBI Taxonomy" id="68775"/>
    <lineage>
        <taxon>Eukaryota</taxon>
        <taxon>Fungi</taxon>
        <taxon>Dikarya</taxon>
        <taxon>Basidiomycota</taxon>
        <taxon>Agaricomycotina</taxon>
        <taxon>Agaricomycetes</taxon>
        <taxon>Agaricomycetidae</taxon>
        <taxon>Agaricales</taxon>
        <taxon>Agaricineae</taxon>
        <taxon>Nidulariaceae</taxon>
        <taxon>Crucibulum</taxon>
    </lineage>
</organism>
<feature type="region of interest" description="Disordered" evidence="4">
    <location>
        <begin position="225"/>
        <end position="299"/>
    </location>
</feature>
<evidence type="ECO:0000256" key="4">
    <source>
        <dbReference type="SAM" id="MobiDB-lite"/>
    </source>
</evidence>
<feature type="compositionally biased region" description="Low complexity" evidence="4">
    <location>
        <begin position="817"/>
        <end position="832"/>
    </location>
</feature>
<sequence>MSTEEPHPTYSQDSPGVQRRVRHISKIQIRNLTPFPVRDTVTSALSQPSEQSQHTSGQLTDDLAILARKRSRKVSTTSTATRRSLKWEDATGEEGDLARSMGEVRDRKTSASKPTISSLTAARGEKPSTHSTQLSHPMRLHSTPSYTGLPEPYVSFASPGGYTTSLKPDSSQRGLEKVISSRLVETFITIMVNPPREGSEKQHPWAEPSAHLDSVHSTVVISAKPSLPSATAKSPTPKRNKGGPIPPKRPLPQSKPDSIKARNTSMPLSPSTSTRLSSSQNKLSGGISPRYHTRSANVEQSSVPDYISIIHRPSTNPSFIIDKQPNHEYADWTDTRGHDLRIEVWGRMPKIWYEGRTSEEKSAKGKEKGYKYADEDFEWRVLDQWNLNLDDLILLPDEFAAHPSQLPSNSLLISLSPPGETLYYPPRHSLLSRPSTPSAGYTSDPESELRKAKQARKYSSSSNLDEDESFDVIAHSRRRHHNHVSGANDRKALTKSATWDQLFQLAARQAHILDTANSISHLQHEITDVLHDDNLIAMQREISEREAYVRQLQLDISEVSKKSKEARAELSVRVEQIQRRGELLAAAKILDQETIADGRQTADCISEERRHLQSLATRFHPTRTSLLTTLSTIFPIELYSPPDLLYTILDVPLPIPLSSTDPAPPLSLTSHKSVTEESVATALGYVAQVLQFLAAYLGKNLVYPITCIGSRSLIKDGISAMVGPRMFPLFSKGVDTYRFEYGVFLLNKDIEMLMAERDLRALDMRHTLPNLKNLLLTLSHGDDINARRPLSAPTNLTLHPIKQMVELKEGAMSSFESTTPPVSGSTTPTVGTADESKKARPFLGLAPFTDFIRSRYPSSSRTAEADSSVNNTCENVLTEEDVSESHGSAEEEEEEEEEDQRTIRSVPFGTDGDGYDGQDNVEKDATSSVESSITERKINGDFGSSPESQGISTANTT</sequence>
<evidence type="ECO:0000256" key="3">
    <source>
        <dbReference type="ARBA" id="ARBA00023054"/>
    </source>
</evidence>
<feature type="compositionally biased region" description="Low complexity" evidence="4">
    <location>
        <begin position="264"/>
        <end position="279"/>
    </location>
</feature>
<evidence type="ECO:0000313" key="6">
    <source>
        <dbReference type="Proteomes" id="UP000308652"/>
    </source>
</evidence>
<evidence type="ECO:0000256" key="2">
    <source>
        <dbReference type="ARBA" id="ARBA00013807"/>
    </source>
</evidence>
<proteinExistence type="inferred from homology"/>
<evidence type="ECO:0000313" key="5">
    <source>
        <dbReference type="EMBL" id="TFK40915.1"/>
    </source>
</evidence>
<feature type="region of interest" description="Disordered" evidence="4">
    <location>
        <begin position="878"/>
        <end position="957"/>
    </location>
</feature>
<name>A0A5C3M898_9AGAR</name>
<feature type="region of interest" description="Disordered" evidence="4">
    <location>
        <begin position="814"/>
        <end position="835"/>
    </location>
</feature>
<keyword evidence="6" id="KW-1185">Reference proteome</keyword>
<dbReference type="GO" id="GO:0032991">
    <property type="term" value="C:protein-containing complex"/>
    <property type="evidence" value="ECO:0007669"/>
    <property type="project" value="UniProtKB-ARBA"/>
</dbReference>
<dbReference type="GO" id="GO:0005768">
    <property type="term" value="C:endosome"/>
    <property type="evidence" value="ECO:0007669"/>
    <property type="project" value="TreeGrafter"/>
</dbReference>